<sequence>MNEDSLSGLLCEESEICLYIDEEVVSEDTNININNHSALDDEYVRRLVDRESSFGFKQYPSLESANWVNCARMDAVTWILKTRAVLGFRFQTAYLSMTYFDRFLSRRPIDSEKSLAKRLLAMACLSIAAKIEEIEIPSLSQFQIEGFNFESSWIRRMELLVLNTLEWRMRSITPFAFLHHFIMKLCKESPPCGIVSRSSKLILTTMREINLMEFRPSVIAAAATLVALDQRLTRKALECKMNSIRISHCGFLEFEDAFQCYSLMQKIGMEKLKISAPMINSPPDLSPTHLRQTDAIDNSSICSPSSNKRRRLTFNDGDQSFDKLK</sequence>
<dbReference type="PANTHER" id="PTHR10177">
    <property type="entry name" value="CYCLINS"/>
    <property type="match status" value="1"/>
</dbReference>
<dbReference type="Proteomes" id="UP000187406">
    <property type="component" value="Unassembled WGS sequence"/>
</dbReference>
<dbReference type="FunFam" id="1.10.472.10:FF:000069">
    <property type="entry name" value="Cyclin-D5-1"/>
    <property type="match status" value="1"/>
</dbReference>
<dbReference type="EMBL" id="BDDD01000059">
    <property type="protein sequence ID" value="GAV58196.1"/>
    <property type="molecule type" value="Genomic_DNA"/>
</dbReference>
<dbReference type="InterPro" id="IPR036915">
    <property type="entry name" value="Cyclin-like_sf"/>
</dbReference>
<comment type="similarity">
    <text evidence="1">Belongs to the cyclin family. Cyclin D subfamily.</text>
</comment>
<dbReference type="AlphaFoldDB" id="A0A1Q3AR15"/>
<evidence type="ECO:0000256" key="2">
    <source>
        <dbReference type="ARBA" id="ARBA00011177"/>
    </source>
</evidence>
<evidence type="ECO:0000313" key="12">
    <source>
        <dbReference type="Proteomes" id="UP000187406"/>
    </source>
</evidence>
<accession>A0A1Q3AR15</accession>
<dbReference type="FunFam" id="1.10.472.10:FF:000219">
    <property type="entry name" value="Cyclin-D5-1"/>
    <property type="match status" value="1"/>
</dbReference>
<evidence type="ECO:0000256" key="6">
    <source>
        <dbReference type="ARBA" id="ARBA00032263"/>
    </source>
</evidence>
<dbReference type="SMART" id="SM00385">
    <property type="entry name" value="CYCLIN"/>
    <property type="match status" value="1"/>
</dbReference>
<name>A0A1Q3AR15_CEPFO</name>
<keyword evidence="12" id="KW-1185">Reference proteome</keyword>
<dbReference type="CDD" id="cd20543">
    <property type="entry name" value="CYCLIN_AtCycD-like_rpt1"/>
    <property type="match status" value="1"/>
</dbReference>
<dbReference type="InterPro" id="IPR004367">
    <property type="entry name" value="Cyclin_C-dom"/>
</dbReference>
<dbReference type="InParanoid" id="A0A1Q3AR15"/>
<feature type="region of interest" description="Disordered" evidence="8">
    <location>
        <begin position="296"/>
        <end position="325"/>
    </location>
</feature>
<keyword evidence="4 7" id="KW-0195">Cyclin</keyword>
<dbReference type="FunCoup" id="A0A1Q3AR15">
    <property type="interactions" value="647"/>
</dbReference>
<evidence type="ECO:0000256" key="3">
    <source>
        <dbReference type="ARBA" id="ARBA00022618"/>
    </source>
</evidence>
<comment type="caution">
    <text evidence="11">The sequence shown here is derived from an EMBL/GenBank/DDBJ whole genome shotgun (WGS) entry which is preliminary data.</text>
</comment>
<dbReference type="STRING" id="3775.A0A1Q3AR15"/>
<feature type="compositionally biased region" description="Polar residues" evidence="8">
    <location>
        <begin position="296"/>
        <end position="306"/>
    </location>
</feature>
<evidence type="ECO:0000256" key="8">
    <source>
        <dbReference type="SAM" id="MobiDB-lite"/>
    </source>
</evidence>
<feature type="domain" description="Cyclin-like" evidence="9">
    <location>
        <begin position="77"/>
        <end position="163"/>
    </location>
</feature>
<evidence type="ECO:0000256" key="1">
    <source>
        <dbReference type="ARBA" id="ARBA00009065"/>
    </source>
</evidence>
<dbReference type="Pfam" id="PF02984">
    <property type="entry name" value="Cyclin_C"/>
    <property type="match status" value="1"/>
</dbReference>
<protein>
    <recommendedName>
        <fullName evidence="6">B-like cyclin</fullName>
    </recommendedName>
</protein>
<dbReference type="CDD" id="cd20544">
    <property type="entry name" value="CYCLIN_AtCycD-like_rpt2"/>
    <property type="match status" value="1"/>
</dbReference>
<dbReference type="GO" id="GO:0051301">
    <property type="term" value="P:cell division"/>
    <property type="evidence" value="ECO:0007669"/>
    <property type="project" value="UniProtKB-KW"/>
</dbReference>
<evidence type="ECO:0000259" key="9">
    <source>
        <dbReference type="SMART" id="SM00385"/>
    </source>
</evidence>
<dbReference type="Pfam" id="PF00134">
    <property type="entry name" value="Cyclin_N"/>
    <property type="match status" value="1"/>
</dbReference>
<dbReference type="SUPFAM" id="SSF47954">
    <property type="entry name" value="Cyclin-like"/>
    <property type="match status" value="2"/>
</dbReference>
<reference evidence="11" key="1">
    <citation type="journal article" date="2017" name="Nat. Ecol. Evol.">
        <title>Genome of the pitcher plant Cephalotus reveals genetic changes associated with carnivory.</title>
        <authorList>
            <person name="Fukushima K."/>
            <person name="Fang X."/>
            <person name="Alvarez-Ponce D."/>
            <person name="Cai H."/>
            <person name="Carretero-Paulet L."/>
            <person name="Chen C."/>
            <person name="Chang T."/>
            <person name="Farr K.M."/>
            <person name="Fujita T."/>
            <person name="Hiwatashi Y."/>
            <person name="Hoshi Y."/>
            <person name="Imai T."/>
            <person name="Kasahara M."/>
            <person name="Librado P."/>
            <person name="Mao L."/>
            <person name="Mori H."/>
            <person name="Nishiyama T."/>
            <person name="Nozawa M."/>
            <person name="Palfalvi G."/>
            <person name="Pollard S.T."/>
            <person name="Rozas J."/>
            <person name="Sanchez-Gracia A."/>
            <person name="Sankoff D."/>
            <person name="Shibata T.F."/>
            <person name="Shigenobu S."/>
            <person name="Sumikawa N."/>
            <person name="Uzawa T."/>
            <person name="Xie M."/>
            <person name="Zheng C."/>
            <person name="Pollock D.D."/>
            <person name="Albert V.A."/>
            <person name="Li S."/>
            <person name="Hasebe M."/>
        </authorList>
    </citation>
    <scope>NUCLEOTIDE SEQUENCE</scope>
    <source>
        <strain evidence="11">St1</strain>
    </source>
</reference>
<gene>
    <name evidence="11" type="ORF">CFOL_v3_01730</name>
</gene>
<dbReference type="InterPro" id="IPR048258">
    <property type="entry name" value="Cyclins_cyclin-box"/>
</dbReference>
<comment type="subunit">
    <text evidence="2">Interacts with the CDC2 protein kinase to form a serine/threonine kinase holoenzyme complex also known as maturation promoting factor (MPF). The cyclin subunit imparts substrate specificity to the complex.</text>
</comment>
<evidence type="ECO:0000313" key="11">
    <source>
        <dbReference type="EMBL" id="GAV58196.1"/>
    </source>
</evidence>
<evidence type="ECO:0000256" key="4">
    <source>
        <dbReference type="ARBA" id="ARBA00023127"/>
    </source>
</evidence>
<dbReference type="InterPro" id="IPR013763">
    <property type="entry name" value="Cyclin-like_dom"/>
</dbReference>
<keyword evidence="3" id="KW-0132">Cell division</keyword>
<dbReference type="PROSITE" id="PS00292">
    <property type="entry name" value="CYCLINS"/>
    <property type="match status" value="1"/>
</dbReference>
<dbReference type="InterPro" id="IPR039361">
    <property type="entry name" value="Cyclin"/>
</dbReference>
<dbReference type="OrthoDB" id="306099at2759"/>
<evidence type="ECO:0000256" key="7">
    <source>
        <dbReference type="RuleBase" id="RU000383"/>
    </source>
</evidence>
<organism evidence="11 12">
    <name type="scientific">Cephalotus follicularis</name>
    <name type="common">Albany pitcher plant</name>
    <dbReference type="NCBI Taxonomy" id="3775"/>
    <lineage>
        <taxon>Eukaryota</taxon>
        <taxon>Viridiplantae</taxon>
        <taxon>Streptophyta</taxon>
        <taxon>Embryophyta</taxon>
        <taxon>Tracheophyta</taxon>
        <taxon>Spermatophyta</taxon>
        <taxon>Magnoliopsida</taxon>
        <taxon>eudicotyledons</taxon>
        <taxon>Gunneridae</taxon>
        <taxon>Pentapetalae</taxon>
        <taxon>rosids</taxon>
        <taxon>fabids</taxon>
        <taxon>Oxalidales</taxon>
        <taxon>Cephalotaceae</taxon>
        <taxon>Cephalotus</taxon>
    </lineage>
</organism>
<dbReference type="Gene3D" id="1.10.472.10">
    <property type="entry name" value="Cyclin-like"/>
    <property type="match status" value="2"/>
</dbReference>
<proteinExistence type="inferred from homology"/>
<evidence type="ECO:0000259" key="10">
    <source>
        <dbReference type="SMART" id="SM01332"/>
    </source>
</evidence>
<evidence type="ECO:0000256" key="5">
    <source>
        <dbReference type="ARBA" id="ARBA00023306"/>
    </source>
</evidence>
<dbReference type="SMART" id="SM01332">
    <property type="entry name" value="Cyclin_C"/>
    <property type="match status" value="1"/>
</dbReference>
<feature type="domain" description="Cyclin C-terminal" evidence="10">
    <location>
        <begin position="172"/>
        <end position="305"/>
    </location>
</feature>
<keyword evidence="5" id="KW-0131">Cell cycle</keyword>
<dbReference type="InterPro" id="IPR006671">
    <property type="entry name" value="Cyclin_N"/>
</dbReference>